<dbReference type="Pfam" id="PF07676">
    <property type="entry name" value="PD40"/>
    <property type="match status" value="3"/>
</dbReference>
<comment type="caution">
    <text evidence="4">The sequence shown here is derived from an EMBL/GenBank/DDBJ whole genome shotgun (WGS) entry which is preliminary data.</text>
</comment>
<gene>
    <name evidence="4" type="ORF">ETSY1_35150</name>
</gene>
<dbReference type="InterPro" id="IPR011659">
    <property type="entry name" value="WD40"/>
</dbReference>
<evidence type="ECO:0000313" key="4">
    <source>
        <dbReference type="EMBL" id="ETW94378.1"/>
    </source>
</evidence>
<feature type="compositionally biased region" description="Polar residues" evidence="2">
    <location>
        <begin position="333"/>
        <end position="343"/>
    </location>
</feature>
<dbReference type="GO" id="GO:0016887">
    <property type="term" value="F:ATP hydrolysis activity"/>
    <property type="evidence" value="ECO:0007669"/>
    <property type="project" value="InterPro"/>
</dbReference>
<feature type="compositionally biased region" description="Basic and acidic residues" evidence="2">
    <location>
        <begin position="433"/>
        <end position="460"/>
    </location>
</feature>
<comment type="similarity">
    <text evidence="1">Belongs to the TolB family.</text>
</comment>
<dbReference type="PANTHER" id="PTHR36842">
    <property type="entry name" value="PROTEIN TOLB HOMOLOG"/>
    <property type="match status" value="1"/>
</dbReference>
<dbReference type="InterPro" id="IPR011042">
    <property type="entry name" value="6-blade_b-propeller_TolB-like"/>
</dbReference>
<dbReference type="EMBL" id="AZHW01001075">
    <property type="protein sequence ID" value="ETW94378.1"/>
    <property type="molecule type" value="Genomic_DNA"/>
</dbReference>
<evidence type="ECO:0000256" key="2">
    <source>
        <dbReference type="SAM" id="MobiDB-lite"/>
    </source>
</evidence>
<sequence>MDFRFYHLDSNPFVAYASDRLFWNAMHQCVWDGLLERIDMRQGITGVLGQAGLGKSTLLQTYRSSVDPKYVHVIDGIDPIQSPGGLLAKLAQACGITRSDDAPEALFSAIYQHCQAAHACGRQVVWLIDDAHTLPITALENVHQLFERLHREGEPLLQLVLCGHPTLQQHCQHADLYLFEQALPTFLTLSPLAVEDRVAYIQHYLQSAATQTTQIFTKSALKLIVDQTHGIPKIINITCSDVLVAGLLEGEKPISVATVQSVLGDDAMRLSPILRWSLVSAAGLLLVAGLWSLLPTVPQTSPRAASTAASMAPSPQLQEPFQMPSETPPQPRSPSVATPTEAEQTIRELRKRQHLQHAALQVEGTSRDAINAVQNPTDDVKPPRAITREPSAPVEPPIATKTTPDDPPLAGRRTAEPKTPVVPAAFVSPEPRSPQRPEKPEVVARLDNGRHRNRGSEARQPRPMRTRPALIASVRARLLCAMPRTGGQRGSDIVLLGHTRHSVHRLIDDGSHNMSPVLSPDGNYLAYTSYRGGAPNIFLRKLASNQETQLTSGPWLALPGTWSPDGRYLSLSQSANGNNDIFIYDMAQRRLRRLTHHRGIDVSPSFAPDSQRLVFSSDRTGSPQLYLTDITGTPPVRLTQTGAYNTSPSWSPRDETIAFVGRSRNQALDLYTIKPDGTDRQRLTQGQRFHTPPAWLPDGHTLMGMSLRGASWERHLVQLKPDRDVPNLPEPESLCLAPQWVAYRAP</sequence>
<reference evidence="4 5" key="1">
    <citation type="journal article" date="2014" name="Nature">
        <title>An environmental bacterial taxon with a large and distinct metabolic repertoire.</title>
        <authorList>
            <person name="Wilson M.C."/>
            <person name="Mori T."/>
            <person name="Ruckert C."/>
            <person name="Uria A.R."/>
            <person name="Helf M.J."/>
            <person name="Takada K."/>
            <person name="Gernert C."/>
            <person name="Steffens U.A."/>
            <person name="Heycke N."/>
            <person name="Schmitt S."/>
            <person name="Rinke C."/>
            <person name="Helfrich E.J."/>
            <person name="Brachmann A.O."/>
            <person name="Gurgui C."/>
            <person name="Wakimoto T."/>
            <person name="Kracht M."/>
            <person name="Crusemann M."/>
            <person name="Hentschel U."/>
            <person name="Abe I."/>
            <person name="Matsunaga S."/>
            <person name="Kalinowski J."/>
            <person name="Takeyama H."/>
            <person name="Piel J."/>
        </authorList>
    </citation>
    <scope>NUCLEOTIDE SEQUENCE [LARGE SCALE GENOMIC DNA]</scope>
    <source>
        <strain evidence="5">TSY1</strain>
    </source>
</reference>
<dbReference type="PANTHER" id="PTHR36842:SF1">
    <property type="entry name" value="PROTEIN TOLB"/>
    <property type="match status" value="1"/>
</dbReference>
<evidence type="ECO:0000256" key="1">
    <source>
        <dbReference type="ARBA" id="ARBA00009820"/>
    </source>
</evidence>
<feature type="compositionally biased region" description="Low complexity" evidence="2">
    <location>
        <begin position="304"/>
        <end position="316"/>
    </location>
</feature>
<feature type="domain" description="ORC1/DEAH AAA+ ATPase" evidence="3">
    <location>
        <begin position="41"/>
        <end position="169"/>
    </location>
</feature>
<proteinExistence type="inferred from homology"/>
<organism evidence="4 5">
    <name type="scientific">Entotheonella factor</name>
    <dbReference type="NCBI Taxonomy" id="1429438"/>
    <lineage>
        <taxon>Bacteria</taxon>
        <taxon>Pseudomonadati</taxon>
        <taxon>Nitrospinota/Tectimicrobiota group</taxon>
        <taxon>Candidatus Tectimicrobiota</taxon>
        <taxon>Candidatus Entotheonellia</taxon>
        <taxon>Candidatus Entotheonellales</taxon>
        <taxon>Candidatus Entotheonellaceae</taxon>
        <taxon>Candidatus Entotheonella</taxon>
    </lineage>
</organism>
<dbReference type="Gene3D" id="2.120.10.30">
    <property type="entry name" value="TolB, C-terminal domain"/>
    <property type="match status" value="1"/>
</dbReference>
<keyword evidence="5" id="KW-1185">Reference proteome</keyword>
<dbReference type="AlphaFoldDB" id="W4L8H5"/>
<dbReference type="HOGENOM" id="CLU_414870_0_0_7"/>
<dbReference type="SUPFAM" id="SSF52540">
    <property type="entry name" value="P-loop containing nucleoside triphosphate hydrolases"/>
    <property type="match status" value="1"/>
</dbReference>
<feature type="region of interest" description="Disordered" evidence="2">
    <location>
        <begin position="304"/>
        <end position="344"/>
    </location>
</feature>
<dbReference type="Pfam" id="PF13401">
    <property type="entry name" value="AAA_22"/>
    <property type="match status" value="1"/>
</dbReference>
<name>W4L8H5_ENTF1</name>
<accession>W4L8H5</accession>
<dbReference type="InterPro" id="IPR049945">
    <property type="entry name" value="AAA_22"/>
</dbReference>
<protein>
    <recommendedName>
        <fullName evidence="3">ORC1/DEAH AAA+ ATPase domain-containing protein</fullName>
    </recommendedName>
</protein>
<evidence type="ECO:0000313" key="5">
    <source>
        <dbReference type="Proteomes" id="UP000019141"/>
    </source>
</evidence>
<dbReference type="InterPro" id="IPR027417">
    <property type="entry name" value="P-loop_NTPase"/>
</dbReference>
<evidence type="ECO:0000259" key="3">
    <source>
        <dbReference type="Pfam" id="PF13401"/>
    </source>
</evidence>
<dbReference type="Proteomes" id="UP000019141">
    <property type="component" value="Unassembled WGS sequence"/>
</dbReference>
<dbReference type="SUPFAM" id="SSF69304">
    <property type="entry name" value="Tricorn protease N-terminal domain"/>
    <property type="match status" value="1"/>
</dbReference>
<feature type="region of interest" description="Disordered" evidence="2">
    <location>
        <begin position="361"/>
        <end position="464"/>
    </location>
</feature>